<dbReference type="CDD" id="cd00117">
    <property type="entry name" value="TFP"/>
    <property type="match status" value="1"/>
</dbReference>
<evidence type="ECO:0000256" key="2">
    <source>
        <dbReference type="SAM" id="SignalP"/>
    </source>
</evidence>
<feature type="chain" id="PRO_5007438824" description="Protein sleepless" evidence="2">
    <location>
        <begin position="22"/>
        <end position="140"/>
    </location>
</feature>
<dbReference type="InterPro" id="IPR045860">
    <property type="entry name" value="Snake_toxin-like_sf"/>
</dbReference>
<name>A0A0V1KA17_TRIPS</name>
<feature type="transmembrane region" description="Helical" evidence="1">
    <location>
        <begin position="119"/>
        <end position="139"/>
    </location>
</feature>
<accession>A0A0V1KA17</accession>
<dbReference type="AlphaFoldDB" id="A0A0V1KA17"/>
<dbReference type="Proteomes" id="UP000054805">
    <property type="component" value="Unassembled WGS sequence"/>
</dbReference>
<comment type="caution">
    <text evidence="5">The sequence shown here is derived from an EMBL/GenBank/DDBJ whole genome shotgun (WGS) entry which is preliminary data.</text>
</comment>
<dbReference type="EMBL" id="JYDR01000022">
    <property type="protein sequence ID" value="KRY74774.1"/>
    <property type="molecule type" value="Genomic_DNA"/>
</dbReference>
<sequence length="140" mass="15661">MLKIICFSLLYILALLPAAQSIACYQCNNDPDPYCHQRTCYHGLYGCFKTVTYTGGLDPSGAQSEYSKNKVINLKGCQFLPFTGLEGCHESTLFGDIRQVTCFCHHDFCNAANSHRARIYSILIILLLLSISFSIYSTIL</sequence>
<evidence type="ECO:0000313" key="5">
    <source>
        <dbReference type="EMBL" id="KRZ44083.1"/>
    </source>
</evidence>
<evidence type="ECO:0000256" key="1">
    <source>
        <dbReference type="SAM" id="Phobius"/>
    </source>
</evidence>
<keyword evidence="7" id="KW-1185">Reference proteome</keyword>
<evidence type="ECO:0008006" key="9">
    <source>
        <dbReference type="Google" id="ProtNLM"/>
    </source>
</evidence>
<keyword evidence="2" id="KW-0732">Signal</keyword>
<evidence type="ECO:0000313" key="4">
    <source>
        <dbReference type="EMBL" id="KRZ35088.1"/>
    </source>
</evidence>
<reference evidence="6 7" key="1">
    <citation type="submission" date="2015-01" db="EMBL/GenBank/DDBJ databases">
        <title>Evolution of Trichinella species and genotypes.</title>
        <authorList>
            <person name="Korhonen P.K."/>
            <person name="Edoardo P."/>
            <person name="Giuseppe L.R."/>
            <person name="Gasser R.B."/>
        </authorList>
    </citation>
    <scope>NUCLEOTIDE SEQUENCE [LARGE SCALE GENOMIC DNA]</scope>
    <source>
        <strain evidence="3">ISS13</strain>
        <strain evidence="5">ISS176</strain>
        <strain evidence="4">ISS588</strain>
    </source>
</reference>
<dbReference type="Proteomes" id="UP000054632">
    <property type="component" value="Unassembled WGS sequence"/>
</dbReference>
<evidence type="ECO:0000313" key="3">
    <source>
        <dbReference type="EMBL" id="KRY74774.1"/>
    </source>
</evidence>
<dbReference type="Proteomes" id="UP000054826">
    <property type="component" value="Unassembled WGS sequence"/>
</dbReference>
<keyword evidence="1" id="KW-1133">Transmembrane helix</keyword>
<gene>
    <name evidence="3" type="ORF">T4A_13468</name>
    <name evidence="4" type="ORF">T4B_9803</name>
    <name evidence="5" type="ORF">T4C_10057</name>
</gene>
<dbReference type="EMBL" id="JYDS01000001">
    <property type="protein sequence ID" value="KRZ35088.1"/>
    <property type="molecule type" value="Genomic_DNA"/>
</dbReference>
<evidence type="ECO:0000313" key="6">
    <source>
        <dbReference type="Proteomes" id="UP000054632"/>
    </source>
</evidence>
<protein>
    <recommendedName>
        <fullName evidence="9">Protein sleepless</fullName>
    </recommendedName>
</protein>
<feature type="signal peptide" evidence="2">
    <location>
        <begin position="1"/>
        <end position="21"/>
    </location>
</feature>
<dbReference type="SUPFAM" id="SSF57302">
    <property type="entry name" value="Snake toxin-like"/>
    <property type="match status" value="1"/>
</dbReference>
<keyword evidence="1" id="KW-0472">Membrane</keyword>
<proteinExistence type="predicted"/>
<dbReference type="EMBL" id="JYDV01000007">
    <property type="protein sequence ID" value="KRZ44083.1"/>
    <property type="molecule type" value="Genomic_DNA"/>
</dbReference>
<organism evidence="5 8">
    <name type="scientific">Trichinella pseudospiralis</name>
    <name type="common">Parasitic roundworm</name>
    <dbReference type="NCBI Taxonomy" id="6337"/>
    <lineage>
        <taxon>Eukaryota</taxon>
        <taxon>Metazoa</taxon>
        <taxon>Ecdysozoa</taxon>
        <taxon>Nematoda</taxon>
        <taxon>Enoplea</taxon>
        <taxon>Dorylaimia</taxon>
        <taxon>Trichinellida</taxon>
        <taxon>Trichinellidae</taxon>
        <taxon>Trichinella</taxon>
    </lineage>
</organism>
<evidence type="ECO:0000313" key="7">
    <source>
        <dbReference type="Proteomes" id="UP000054805"/>
    </source>
</evidence>
<evidence type="ECO:0000313" key="8">
    <source>
        <dbReference type="Proteomes" id="UP000054826"/>
    </source>
</evidence>
<keyword evidence="1" id="KW-0812">Transmembrane</keyword>